<keyword evidence="2" id="KW-1185">Reference proteome</keyword>
<dbReference type="EMBL" id="BBJS01000007">
    <property type="protein sequence ID" value="GAN12220.1"/>
    <property type="molecule type" value="Genomic_DNA"/>
</dbReference>
<dbReference type="RefSeq" id="WP_007405468.1">
    <property type="nucleotide sequence ID" value="NZ_BBJS01000007.1"/>
</dbReference>
<proteinExistence type="predicted"/>
<protein>
    <submittedName>
        <fullName evidence="1">DNA, contig: SP607</fullName>
    </submittedName>
</protein>
<dbReference type="Proteomes" id="UP000032025">
    <property type="component" value="Unassembled WGS sequence"/>
</dbReference>
<gene>
    <name evidence="1" type="ORF">SP6_07_00060</name>
</gene>
<comment type="caution">
    <text evidence="1">The sequence shown here is derived from an EMBL/GenBank/DDBJ whole genome shotgun (WGS) entry which is preliminary data.</text>
</comment>
<reference evidence="1 2" key="1">
    <citation type="submission" date="2014-08" db="EMBL/GenBank/DDBJ databases">
        <title>Whole genome shotgun sequence of Sphingomonas paucimobilis NBRC 13935.</title>
        <authorList>
            <person name="Hosoyama A."/>
            <person name="Hashimoto M."/>
            <person name="Hosoyama Y."/>
            <person name="Noguchi M."/>
            <person name="Uohara A."/>
            <person name="Ohji S."/>
            <person name="Katano-Makiyama Y."/>
            <person name="Ichikawa N."/>
            <person name="Kimura A."/>
            <person name="Yamazoe A."/>
            <person name="Fujita N."/>
        </authorList>
    </citation>
    <scope>NUCLEOTIDE SEQUENCE [LARGE SCALE GENOMIC DNA]</scope>
    <source>
        <strain evidence="1 2">NBRC 13935</strain>
    </source>
</reference>
<accession>A0A0C9LZN7</accession>
<evidence type="ECO:0000313" key="2">
    <source>
        <dbReference type="Proteomes" id="UP000032025"/>
    </source>
</evidence>
<name>A0A0C9LZN7_SPHPI</name>
<evidence type="ECO:0000313" key="1">
    <source>
        <dbReference type="EMBL" id="GAN12220.1"/>
    </source>
</evidence>
<dbReference type="AlphaFoldDB" id="A0A0C9LZN7"/>
<dbReference type="GeneID" id="78526606"/>
<sequence>MTSDFRLLHWPVEDRASLERFAEAMTEVKSRIEAISGEVGGVPVPRLPRVPSAQECAGVILRRRLDLRRLAGDHADMLGDPAWEILLALFQSDAPMREAAILEAIGLPMQGQAGLRWVRLLVDRGWLIRDEAGLSLGQAGKTLLERYFAGV</sequence>
<organism evidence="1 2">
    <name type="scientific">Sphingomonas paucimobilis NBRC 13935</name>
    <dbReference type="NCBI Taxonomy" id="1219050"/>
    <lineage>
        <taxon>Bacteria</taxon>
        <taxon>Pseudomonadati</taxon>
        <taxon>Pseudomonadota</taxon>
        <taxon>Alphaproteobacteria</taxon>
        <taxon>Sphingomonadales</taxon>
        <taxon>Sphingomonadaceae</taxon>
        <taxon>Sphingomonas</taxon>
    </lineage>
</organism>